<sequence>MELRTDETTDELITEAADLLHVSKSAFVTEAARQAAQKVILRSDITLMAPEVFDAMMASLNAPDESAELAALAHLPRLIGP</sequence>
<dbReference type="Gene3D" id="1.20.5.780">
    <property type="entry name" value="Single helix bin"/>
    <property type="match status" value="1"/>
</dbReference>
<accession>A0A0U3FP14</accession>
<dbReference type="EMBL" id="CP013747">
    <property type="protein sequence ID" value="ALV40583.1"/>
    <property type="molecule type" value="Genomic_DNA"/>
</dbReference>
<evidence type="ECO:0000313" key="4">
    <source>
        <dbReference type="Proteomes" id="UP000065151"/>
    </source>
</evidence>
<comment type="similarity">
    <text evidence="2">Belongs to the TacA antitoxin family.</text>
</comment>
<protein>
    <recommendedName>
        <fullName evidence="5">Toxin-antitoxin system protein</fullName>
    </recommendedName>
</protein>
<gene>
    <name evidence="3" type="ORF">AU252_04870</name>
</gene>
<dbReference type="Proteomes" id="UP000065151">
    <property type="component" value="Chromosome"/>
</dbReference>
<organism evidence="3">
    <name type="scientific">Pseudarthrobacter sulfonivorans</name>
    <dbReference type="NCBI Taxonomy" id="121292"/>
    <lineage>
        <taxon>Bacteria</taxon>
        <taxon>Bacillati</taxon>
        <taxon>Actinomycetota</taxon>
        <taxon>Actinomycetes</taxon>
        <taxon>Micrococcales</taxon>
        <taxon>Micrococcaceae</taxon>
        <taxon>Pseudarthrobacter</taxon>
    </lineage>
</organism>
<name>A0A0U3FP14_9MICC</name>
<evidence type="ECO:0000256" key="2">
    <source>
        <dbReference type="ARBA" id="ARBA00049988"/>
    </source>
</evidence>
<dbReference type="InterPro" id="IPR010985">
    <property type="entry name" value="Ribbon_hlx_hlx"/>
</dbReference>
<proteinExistence type="inferred from homology"/>
<dbReference type="Pfam" id="PF08681">
    <property type="entry name" value="TacA1"/>
    <property type="match status" value="1"/>
</dbReference>
<evidence type="ECO:0008006" key="5">
    <source>
        <dbReference type="Google" id="ProtNLM"/>
    </source>
</evidence>
<keyword evidence="1" id="KW-1277">Toxin-antitoxin system</keyword>
<dbReference type="AlphaFoldDB" id="A0A0U3FP14"/>
<dbReference type="STRING" id="121292.AU252_04870"/>
<dbReference type="GO" id="GO:0006355">
    <property type="term" value="P:regulation of DNA-templated transcription"/>
    <property type="evidence" value="ECO:0007669"/>
    <property type="project" value="InterPro"/>
</dbReference>
<evidence type="ECO:0000256" key="1">
    <source>
        <dbReference type="ARBA" id="ARBA00022649"/>
    </source>
</evidence>
<reference evidence="3 4" key="1">
    <citation type="submission" date="2015-12" db="EMBL/GenBank/DDBJ databases">
        <authorList>
            <person name="Shamseldin A."/>
            <person name="Moawad H."/>
            <person name="Abd El-Rahim W.M."/>
            <person name="Sadowsky M.J."/>
        </authorList>
    </citation>
    <scope>NUCLEOTIDE SEQUENCE [LARGE SCALE GENOMIC DNA]</scope>
    <source>
        <strain evidence="3 4">Ar51</strain>
    </source>
</reference>
<evidence type="ECO:0000313" key="3">
    <source>
        <dbReference type="EMBL" id="ALV40583.1"/>
    </source>
</evidence>
<dbReference type="SUPFAM" id="SSF47598">
    <property type="entry name" value="Ribbon-helix-helix"/>
    <property type="match status" value="1"/>
</dbReference>
<dbReference type="KEGG" id="psul:AU252_04870"/>
<dbReference type="InterPro" id="IPR014795">
    <property type="entry name" value="TacA_1-like"/>
</dbReference>